<evidence type="ECO:0000313" key="4">
    <source>
        <dbReference type="EMBL" id="MDZ5757705.1"/>
    </source>
</evidence>
<name>A0AAW9JZE5_CARML</name>
<keyword evidence="1" id="KW-0472">Membrane</keyword>
<feature type="transmembrane region" description="Helical" evidence="1">
    <location>
        <begin position="314"/>
        <end position="334"/>
    </location>
</feature>
<evidence type="ECO:0000259" key="3">
    <source>
        <dbReference type="Pfam" id="PF11797"/>
    </source>
</evidence>
<dbReference type="Proteomes" id="UP001290462">
    <property type="component" value="Unassembled WGS sequence"/>
</dbReference>
<dbReference type="AlphaFoldDB" id="A0AAW9JZE5"/>
<keyword evidence="1" id="KW-0812">Transmembrane</keyword>
<gene>
    <name evidence="4" type="ORF">RAK27_03455</name>
</gene>
<reference evidence="4" key="1">
    <citation type="submission" date="2023-08" db="EMBL/GenBank/DDBJ databases">
        <title>Genomic characterization of piscicolin 126 produced by Carnobacterium maltaromaticum CM22 strain isolated from salmon (Salmo salar).</title>
        <authorList>
            <person name="Gonzalez-Gragera E."/>
            <person name="Garcia-Lopez J.D."/>
            <person name="Teso-Perez C."/>
            <person name="Gimenez-Hernandez I."/>
            <person name="Peralta-Sanchez J.M."/>
            <person name="Valdivia E."/>
            <person name="Montalban-Lopez M."/>
            <person name="Martin-Platero A.M."/>
            <person name="Banos A."/>
            <person name="Martinez-Bueno M."/>
        </authorList>
    </citation>
    <scope>NUCLEOTIDE SEQUENCE</scope>
    <source>
        <strain evidence="4">CM22</strain>
    </source>
</reference>
<keyword evidence="1" id="KW-1133">Transmembrane helix</keyword>
<dbReference type="RefSeq" id="WP_322808496.1">
    <property type="nucleotide sequence ID" value="NZ_JAVBVO010000002.1"/>
</dbReference>
<dbReference type="InterPro" id="IPR021759">
    <property type="entry name" value="WxLIP_HBD"/>
</dbReference>
<organism evidence="4 5">
    <name type="scientific">Carnobacterium maltaromaticum</name>
    <name type="common">Carnobacterium piscicola</name>
    <dbReference type="NCBI Taxonomy" id="2751"/>
    <lineage>
        <taxon>Bacteria</taxon>
        <taxon>Bacillati</taxon>
        <taxon>Bacillota</taxon>
        <taxon>Bacilli</taxon>
        <taxon>Lactobacillales</taxon>
        <taxon>Carnobacteriaceae</taxon>
        <taxon>Carnobacterium</taxon>
    </lineage>
</organism>
<comment type="caution">
    <text evidence="4">The sequence shown here is derived from an EMBL/GenBank/DDBJ whole genome shotgun (WGS) entry which is preliminary data.</text>
</comment>
<dbReference type="Pfam" id="PF06030">
    <property type="entry name" value="WxLIP_PGBD"/>
    <property type="match status" value="1"/>
</dbReference>
<evidence type="ECO:0000313" key="5">
    <source>
        <dbReference type="Proteomes" id="UP001290462"/>
    </source>
</evidence>
<dbReference type="Pfam" id="PF11797">
    <property type="entry name" value="WxLIP_HBD"/>
    <property type="match status" value="1"/>
</dbReference>
<evidence type="ECO:0000256" key="1">
    <source>
        <dbReference type="SAM" id="Phobius"/>
    </source>
</evidence>
<protein>
    <submittedName>
        <fullName evidence="4">DUF916 and DUF3324 domain-containing protein</fullName>
    </submittedName>
</protein>
<dbReference type="EMBL" id="JAVBVO010000002">
    <property type="protein sequence ID" value="MDZ5757705.1"/>
    <property type="molecule type" value="Genomic_DNA"/>
</dbReference>
<sequence>MGRLLKWIGIIGFMIGLLFSGAGYVFANEMNFSVQAILPENQRDKKQSYFDLKMEPKQEQVIQIELKNDTEEDIIVETTANTAVTNDNGLADYTKSAGKKDSSLKISFAEIANVPKETLVPKQSSTLLDVQLKMPDEVYDGVLLGGLYFKEKEVESEKTEKEEGAVAIENRFAYSVGVLLTETDVVVQPKLALNEVKADQKTGHNIISLNLQNQHAALVKKLKVDAKIYEQGNKTILYEKKQDDLRMAPNSNFNYAIDVVDTELKPGTYEAEVVANDGYRDWKMKKTFVIESAEAEKLNKSSIDDPPKAFDSRWYILIGGIAVIFVGGIAYCLGKNGRKT</sequence>
<feature type="domain" description="WxL Interacting Protein peptidoglycan binding" evidence="2">
    <location>
        <begin position="32"/>
        <end position="151"/>
    </location>
</feature>
<evidence type="ECO:0000259" key="2">
    <source>
        <dbReference type="Pfam" id="PF06030"/>
    </source>
</evidence>
<accession>A0AAW9JZE5</accession>
<feature type="domain" description="WxL Interacting Protein host binding" evidence="3">
    <location>
        <begin position="165"/>
        <end position="300"/>
    </location>
</feature>
<proteinExistence type="predicted"/>
<dbReference type="InterPro" id="IPR010317">
    <property type="entry name" value="WxLIP_PGBD"/>
</dbReference>